<dbReference type="InterPro" id="IPR006405">
    <property type="entry name" value="Nic_PRibTrfase_pncB"/>
</dbReference>
<name>A0ABQ2LLY7_9MICC</name>
<dbReference type="PIRSF" id="PIRSF000484">
    <property type="entry name" value="NAPRT"/>
    <property type="match status" value="1"/>
</dbReference>
<evidence type="ECO:0000256" key="2">
    <source>
        <dbReference type="ARBA" id="ARBA00010897"/>
    </source>
</evidence>
<evidence type="ECO:0000256" key="9">
    <source>
        <dbReference type="RuleBase" id="RU365100"/>
    </source>
</evidence>
<evidence type="ECO:0000256" key="3">
    <source>
        <dbReference type="ARBA" id="ARBA00013236"/>
    </source>
</evidence>
<dbReference type="PANTHER" id="PTHR11098">
    <property type="entry name" value="NICOTINATE PHOSPHORIBOSYLTRANSFERASE"/>
    <property type="match status" value="1"/>
</dbReference>
<proteinExistence type="inferred from homology"/>
<dbReference type="InterPro" id="IPR036068">
    <property type="entry name" value="Nicotinate_pribotase-like_C"/>
</dbReference>
<comment type="catalytic activity">
    <reaction evidence="8 9">
        <text>5-phospho-alpha-D-ribose 1-diphosphate + nicotinate + ATP + H2O = nicotinate beta-D-ribonucleotide + ADP + phosphate + diphosphate</text>
        <dbReference type="Rhea" id="RHEA:36163"/>
        <dbReference type="ChEBI" id="CHEBI:15377"/>
        <dbReference type="ChEBI" id="CHEBI:30616"/>
        <dbReference type="ChEBI" id="CHEBI:32544"/>
        <dbReference type="ChEBI" id="CHEBI:33019"/>
        <dbReference type="ChEBI" id="CHEBI:43474"/>
        <dbReference type="ChEBI" id="CHEBI:57502"/>
        <dbReference type="ChEBI" id="CHEBI:58017"/>
        <dbReference type="ChEBI" id="CHEBI:456216"/>
        <dbReference type="EC" id="6.3.4.21"/>
    </reaction>
</comment>
<reference evidence="12" key="1">
    <citation type="journal article" date="2019" name="Int. J. Syst. Evol. Microbiol.">
        <title>The Global Catalogue of Microorganisms (GCM) 10K type strain sequencing project: providing services to taxonomists for standard genome sequencing and annotation.</title>
        <authorList>
            <consortium name="The Broad Institute Genomics Platform"/>
            <consortium name="The Broad Institute Genome Sequencing Center for Infectious Disease"/>
            <person name="Wu L."/>
            <person name="Ma J."/>
        </authorList>
    </citation>
    <scope>NUCLEOTIDE SEQUENCE [LARGE SCALE GENOMIC DNA]</scope>
    <source>
        <strain evidence="12">CGMCC 1.7064</strain>
    </source>
</reference>
<comment type="PTM">
    <text evidence="9">Transiently phosphorylated on a His residue during the reaction cycle. Phosphorylation strongly increases the affinity for substrates and increases the rate of nicotinate D-ribonucleotide production. Dephosphorylation regenerates the low-affinity form of the enzyme, leading to product release.</text>
</comment>
<comment type="pathway">
    <text evidence="1 9">Cofactor biosynthesis; NAD(+) biosynthesis; nicotinate D-ribonucleotide from nicotinate: step 1/1.</text>
</comment>
<evidence type="ECO:0000256" key="8">
    <source>
        <dbReference type="ARBA" id="ARBA00048668"/>
    </source>
</evidence>
<gene>
    <name evidence="11" type="ORF">GCM10010977_01590</name>
</gene>
<dbReference type="EC" id="6.3.4.21" evidence="3 9"/>
<evidence type="ECO:0000256" key="4">
    <source>
        <dbReference type="ARBA" id="ARBA00022553"/>
    </source>
</evidence>
<dbReference type="InterPro" id="IPR007229">
    <property type="entry name" value="Nic_PRibTrfase-Fam"/>
</dbReference>
<dbReference type="GO" id="GO:0016757">
    <property type="term" value="F:glycosyltransferase activity"/>
    <property type="evidence" value="ECO:0007669"/>
    <property type="project" value="UniProtKB-KW"/>
</dbReference>
<sequence length="449" mass="48295">MSVVTDQISTGPAGWLLPTSLFTDHYELTMLEAALQSGAAHRRSLFEVFARRLAEGRRYGVVAGTGRLLEGLATFRFGTEELDFLSDQRVVNDTTLQWLADFRFSGNIYGYAEGEAYFPYSPLLQVESTFAEACILETYLLSVLNYDSAVASAAARMTSAANGRPCIEMGSRRINEESAVAAARAAVIAGFASTSNLAAGSRYGLETVGTAAHSFTLLHDSEREAFEAQVASLGKDTTLLVDTFDVESGVRTAVEVAGRELRNVRLDSGDLVEQAHWVRSLLNELGNHETGIMVTSDLDEYAIAHLQSAPVNSYGVGTRLVTGSGAPTASMVYKLVSRQDGNGEWIDVAKAASGKNSLGGRKHAVRRLNGSGRATAELLTVNQRAESEGDNRPLQHAFVRDGELQPGWTGPAAVTRAADRHRASRAELPAAVRRLQPGEPVIPTVFNEA</sequence>
<evidence type="ECO:0000256" key="5">
    <source>
        <dbReference type="ARBA" id="ARBA00022598"/>
    </source>
</evidence>
<accession>A0ABQ2LLY7</accession>
<comment type="similarity">
    <text evidence="2 9">Belongs to the NAPRTase family.</text>
</comment>
<comment type="function">
    <text evidence="9">Catalyzes the first step in the biosynthesis of NAD from nicotinic acid, the ATP-dependent synthesis of beta-nicotinate D-ribonucleotide from nicotinate and 5-phospho-D-ribose 1-phosphate.</text>
</comment>
<evidence type="ECO:0000256" key="6">
    <source>
        <dbReference type="ARBA" id="ARBA00022642"/>
    </source>
</evidence>
<comment type="caution">
    <text evidence="11">The sequence shown here is derived from an EMBL/GenBank/DDBJ whole genome shotgun (WGS) entry which is preliminary data.</text>
</comment>
<organism evidence="11 12">
    <name type="scientific">Citricoccus zhacaiensis</name>
    <dbReference type="NCBI Taxonomy" id="489142"/>
    <lineage>
        <taxon>Bacteria</taxon>
        <taxon>Bacillati</taxon>
        <taxon>Actinomycetota</taxon>
        <taxon>Actinomycetes</taxon>
        <taxon>Micrococcales</taxon>
        <taxon>Micrococcaceae</taxon>
        <taxon>Citricoccus</taxon>
    </lineage>
</organism>
<dbReference type="Gene3D" id="3.20.20.70">
    <property type="entry name" value="Aldolase class I"/>
    <property type="match status" value="1"/>
</dbReference>
<dbReference type="Pfam" id="PF17767">
    <property type="entry name" value="NAPRTase_N"/>
    <property type="match status" value="1"/>
</dbReference>
<keyword evidence="11" id="KW-0328">Glycosyltransferase</keyword>
<dbReference type="NCBIfam" id="NF006698">
    <property type="entry name" value="PRK09243.1-5"/>
    <property type="match status" value="1"/>
</dbReference>
<dbReference type="Gene3D" id="3.20.140.10">
    <property type="entry name" value="nicotinate phosphoribosyltransferase"/>
    <property type="match status" value="1"/>
</dbReference>
<dbReference type="InterPro" id="IPR013785">
    <property type="entry name" value="Aldolase_TIM"/>
</dbReference>
<dbReference type="SUPFAM" id="SSF54675">
    <property type="entry name" value="Nicotinate/Quinolinate PRTase N-terminal domain-like"/>
    <property type="match status" value="1"/>
</dbReference>
<dbReference type="NCBIfam" id="NF009131">
    <property type="entry name" value="PRK12484.1"/>
    <property type="match status" value="1"/>
</dbReference>
<evidence type="ECO:0000259" key="10">
    <source>
        <dbReference type="Pfam" id="PF17767"/>
    </source>
</evidence>
<evidence type="ECO:0000313" key="11">
    <source>
        <dbReference type="EMBL" id="GGO40011.1"/>
    </source>
</evidence>
<dbReference type="EMBL" id="BMLQ01000001">
    <property type="protein sequence ID" value="GGO40011.1"/>
    <property type="molecule type" value="Genomic_DNA"/>
</dbReference>
<dbReference type="Proteomes" id="UP000642509">
    <property type="component" value="Unassembled WGS sequence"/>
</dbReference>
<dbReference type="PANTHER" id="PTHR11098:SF8">
    <property type="entry name" value="NICOTINATE PHOSPHORIBOSYLTRANSFERASE PNCB1"/>
    <property type="match status" value="1"/>
</dbReference>
<evidence type="ECO:0000256" key="7">
    <source>
        <dbReference type="ARBA" id="ARBA00022679"/>
    </source>
</evidence>
<keyword evidence="12" id="KW-1185">Reference proteome</keyword>
<evidence type="ECO:0000313" key="12">
    <source>
        <dbReference type="Proteomes" id="UP000642509"/>
    </source>
</evidence>
<dbReference type="SUPFAM" id="SSF51690">
    <property type="entry name" value="Nicotinate/Quinolinate PRTase C-terminal domain-like"/>
    <property type="match status" value="1"/>
</dbReference>
<keyword evidence="6 9" id="KW-0662">Pyridine nucleotide biosynthesis</keyword>
<keyword evidence="5 9" id="KW-0436">Ligase</keyword>
<evidence type="ECO:0000256" key="1">
    <source>
        <dbReference type="ARBA" id="ARBA00004952"/>
    </source>
</evidence>
<dbReference type="InterPro" id="IPR040727">
    <property type="entry name" value="NAPRTase_N"/>
</dbReference>
<keyword evidence="7 9" id="KW-0808">Transferase</keyword>
<feature type="domain" description="Nicotinate phosphoribosyltransferase N-terminal" evidence="10">
    <location>
        <begin position="21"/>
        <end position="145"/>
    </location>
</feature>
<keyword evidence="4" id="KW-0597">Phosphoprotein</keyword>
<dbReference type="NCBIfam" id="TIGR01513">
    <property type="entry name" value="NAPRTase_put"/>
    <property type="match status" value="1"/>
</dbReference>
<protein>
    <recommendedName>
        <fullName evidence="3 9">Nicotinate phosphoribosyltransferase</fullName>
        <ecNumber evidence="3 9">6.3.4.21</ecNumber>
    </recommendedName>
</protein>